<reference evidence="3" key="1">
    <citation type="journal article" date="2019" name="Beilstein J. Org. Chem.">
        <title>Nanangenines: drimane sesquiterpenoids as the dominant metabolite cohort of a novel Australian fungus, Aspergillus nanangensis.</title>
        <authorList>
            <person name="Lacey H.J."/>
            <person name="Gilchrist C.L.M."/>
            <person name="Crombie A."/>
            <person name="Kalaitzis J.A."/>
            <person name="Vuong D."/>
            <person name="Rutledge P.J."/>
            <person name="Turner P."/>
            <person name="Pitt J.I."/>
            <person name="Lacey E."/>
            <person name="Chooi Y.H."/>
            <person name="Piggott A.M."/>
        </authorList>
    </citation>
    <scope>NUCLEOTIDE SEQUENCE</scope>
    <source>
        <strain evidence="3">MST-FP2251</strain>
    </source>
</reference>
<evidence type="ECO:0000256" key="2">
    <source>
        <dbReference type="SAM" id="MobiDB-lite"/>
    </source>
</evidence>
<feature type="compositionally biased region" description="Basic residues" evidence="2">
    <location>
        <begin position="285"/>
        <end position="294"/>
    </location>
</feature>
<proteinExistence type="predicted"/>
<dbReference type="Proteomes" id="UP001194746">
    <property type="component" value="Unassembled WGS sequence"/>
</dbReference>
<feature type="region of interest" description="Disordered" evidence="2">
    <location>
        <begin position="267"/>
        <end position="336"/>
    </location>
</feature>
<reference evidence="3" key="2">
    <citation type="submission" date="2020-02" db="EMBL/GenBank/DDBJ databases">
        <authorList>
            <person name="Gilchrist C.L.M."/>
            <person name="Chooi Y.-H."/>
        </authorList>
    </citation>
    <scope>NUCLEOTIDE SEQUENCE</scope>
    <source>
        <strain evidence="3">MST-FP2251</strain>
    </source>
</reference>
<accession>A0AAD4GZL3</accession>
<keyword evidence="4" id="KW-1185">Reference proteome</keyword>
<feature type="coiled-coil region" evidence="1">
    <location>
        <begin position="343"/>
        <end position="377"/>
    </location>
</feature>
<dbReference type="AlphaFoldDB" id="A0AAD4GZL3"/>
<protein>
    <submittedName>
        <fullName evidence="3">Uncharacterized protein</fullName>
    </submittedName>
</protein>
<gene>
    <name evidence="3" type="ORF">FE257_009958</name>
</gene>
<comment type="caution">
    <text evidence="3">The sequence shown here is derived from an EMBL/GenBank/DDBJ whole genome shotgun (WGS) entry which is preliminary data.</text>
</comment>
<feature type="compositionally biased region" description="Polar residues" evidence="2">
    <location>
        <begin position="34"/>
        <end position="48"/>
    </location>
</feature>
<keyword evidence="1" id="KW-0175">Coiled coil</keyword>
<name>A0AAD4GZL3_ASPNN</name>
<sequence length="387" mass="43494">MPTSSFILETPPIPPQLDLAGAPSQLFQVPPTPSASSALCRSISISTSGRKRSRARDLSSEPRSWLGSPIDRRSPAPFIPSPDDQYPRPIDEMDFYRPSRYREPPRPHPLDASVESLLELSGARRKRSRRDPSSVVAASTTDEKSPAPNYSYDSSDPSQPAPVRWSRAVLGVVGKVWDFCWSGAFRGFYAGGGQGYPMMPPSQEDNTLPVPGHHHHHPYDERTTPTEKQRMAFAAAGHQRSGSTLVPGEYPEDDLRRNWVMVSSRETRDRLDAEESVDAASPSMRTRRVVHRRTNTVPSQNRRRQPGKRALMTHSPAVSAKSQFSSPAKPHESPISVETQRYMAQMRRMEREEDASLQRLNRQLQDMIREGKQALGTRVEVDDFMDE</sequence>
<feature type="region of interest" description="Disordered" evidence="2">
    <location>
        <begin position="204"/>
        <end position="223"/>
    </location>
</feature>
<evidence type="ECO:0000313" key="3">
    <source>
        <dbReference type="EMBL" id="KAF9893788.1"/>
    </source>
</evidence>
<feature type="region of interest" description="Disordered" evidence="2">
    <location>
        <begin position="1"/>
        <end position="92"/>
    </location>
</feature>
<organism evidence="3 4">
    <name type="scientific">Aspergillus nanangensis</name>
    <dbReference type="NCBI Taxonomy" id="2582783"/>
    <lineage>
        <taxon>Eukaryota</taxon>
        <taxon>Fungi</taxon>
        <taxon>Dikarya</taxon>
        <taxon>Ascomycota</taxon>
        <taxon>Pezizomycotina</taxon>
        <taxon>Eurotiomycetes</taxon>
        <taxon>Eurotiomycetidae</taxon>
        <taxon>Eurotiales</taxon>
        <taxon>Aspergillaceae</taxon>
        <taxon>Aspergillus</taxon>
        <taxon>Aspergillus subgen. Circumdati</taxon>
    </lineage>
</organism>
<evidence type="ECO:0000313" key="4">
    <source>
        <dbReference type="Proteomes" id="UP001194746"/>
    </source>
</evidence>
<dbReference type="EMBL" id="VCAU01000006">
    <property type="protein sequence ID" value="KAF9893788.1"/>
    <property type="molecule type" value="Genomic_DNA"/>
</dbReference>
<evidence type="ECO:0000256" key="1">
    <source>
        <dbReference type="SAM" id="Coils"/>
    </source>
</evidence>
<feature type="region of interest" description="Disordered" evidence="2">
    <location>
        <begin position="121"/>
        <end position="162"/>
    </location>
</feature>